<keyword evidence="1" id="KW-0597">Phosphoprotein</keyword>
<proteinExistence type="predicted"/>
<reference evidence="3 4" key="1">
    <citation type="submission" date="2019-06" db="EMBL/GenBank/DDBJ databases">
        <title>Genomic Encyclopedia of Type Strains, Phase IV (KMG-V): Genome sequencing to study the core and pangenomes of soil and plant-associated prokaryotes.</title>
        <authorList>
            <person name="Whitman W."/>
        </authorList>
    </citation>
    <scope>NUCLEOTIDE SEQUENCE [LARGE SCALE GENOMIC DNA]</scope>
    <source>
        <strain evidence="3 4">BR 510</strain>
    </source>
</reference>
<evidence type="ECO:0000313" key="4">
    <source>
        <dbReference type="Proteomes" id="UP000319949"/>
    </source>
</evidence>
<comment type="caution">
    <text evidence="3">The sequence shown here is derived from an EMBL/GenBank/DDBJ whole genome shotgun (WGS) entry which is preliminary data.</text>
</comment>
<dbReference type="InterPro" id="IPR011006">
    <property type="entry name" value="CheY-like_superfamily"/>
</dbReference>
<dbReference type="PROSITE" id="PS50110">
    <property type="entry name" value="RESPONSE_REGULATORY"/>
    <property type="match status" value="1"/>
</dbReference>
<evidence type="ECO:0000256" key="1">
    <source>
        <dbReference type="PROSITE-ProRule" id="PRU00169"/>
    </source>
</evidence>
<dbReference type="GO" id="GO:0000160">
    <property type="term" value="P:phosphorelay signal transduction system"/>
    <property type="evidence" value="ECO:0007669"/>
    <property type="project" value="InterPro"/>
</dbReference>
<dbReference type="InterPro" id="IPR001789">
    <property type="entry name" value="Sig_transdc_resp-reg_receiver"/>
</dbReference>
<dbReference type="Gene3D" id="3.40.50.2300">
    <property type="match status" value="1"/>
</dbReference>
<sequence length="173" mass="18843">MLLQKDRVPCGQLVPKVQKRSLLDLVRMAHALDIISVVCNDPSVFEPLLKMLISLGCVPELFQNADEFLSSKSCISTSCLIADVDLPTANPLELYERIIASGISIPTVLLVAEPDDDNCTRALQAGVSHLLRKPLNNSELLACINSTLKDGTTLRTRLKSSRAAWRPHGAGAR</sequence>
<dbReference type="Pfam" id="PF00072">
    <property type="entry name" value="Response_reg"/>
    <property type="match status" value="1"/>
</dbReference>
<keyword evidence="4" id="KW-1185">Reference proteome</keyword>
<dbReference type="SUPFAM" id="SSF52172">
    <property type="entry name" value="CheY-like"/>
    <property type="match status" value="1"/>
</dbReference>
<protein>
    <submittedName>
        <fullName evidence="3">Response regulator receiver domain-containing protein</fullName>
    </submittedName>
</protein>
<dbReference type="Proteomes" id="UP000319949">
    <property type="component" value="Unassembled WGS sequence"/>
</dbReference>
<feature type="modified residue" description="4-aspartylphosphate" evidence="1">
    <location>
        <position position="83"/>
    </location>
</feature>
<gene>
    <name evidence="3" type="ORF">FBZ96_11221</name>
</gene>
<dbReference type="AlphaFoldDB" id="A0A560D4H4"/>
<evidence type="ECO:0000259" key="2">
    <source>
        <dbReference type="PROSITE" id="PS50110"/>
    </source>
</evidence>
<name>A0A560D4H4_9BRAD</name>
<dbReference type="EMBL" id="VITK01000012">
    <property type="protein sequence ID" value="TWA92015.1"/>
    <property type="molecule type" value="Genomic_DNA"/>
</dbReference>
<dbReference type="OrthoDB" id="8235209at2"/>
<dbReference type="STRING" id="1803665.GCA_001641335_05519"/>
<evidence type="ECO:0000313" key="3">
    <source>
        <dbReference type="EMBL" id="TWA92015.1"/>
    </source>
</evidence>
<accession>A0A560D4H4</accession>
<organism evidence="3 4">
    <name type="scientific">Bradyrhizobium stylosanthis</name>
    <dbReference type="NCBI Taxonomy" id="1803665"/>
    <lineage>
        <taxon>Bacteria</taxon>
        <taxon>Pseudomonadati</taxon>
        <taxon>Pseudomonadota</taxon>
        <taxon>Alphaproteobacteria</taxon>
        <taxon>Hyphomicrobiales</taxon>
        <taxon>Nitrobacteraceae</taxon>
        <taxon>Bradyrhizobium</taxon>
    </lineage>
</organism>
<feature type="domain" description="Response regulatory" evidence="2">
    <location>
        <begin position="34"/>
        <end position="148"/>
    </location>
</feature>